<feature type="chain" id="PRO_5003091402" description="DUF4189 domain-containing protein" evidence="1">
    <location>
        <begin position="23"/>
        <end position="122"/>
    </location>
</feature>
<keyword evidence="1" id="KW-0732">Signal</keyword>
<dbReference type="RefSeq" id="WP_013138334.1">
    <property type="nucleotide sequence ID" value="NC_014168.1"/>
</dbReference>
<dbReference type="HOGENOM" id="CLU_2025124_0_0_11"/>
<dbReference type="EMBL" id="CP001958">
    <property type="protein sequence ID" value="ADG97880.1"/>
    <property type="molecule type" value="Genomic_DNA"/>
</dbReference>
<accession>D6Z7F0</accession>
<keyword evidence="4" id="KW-1185">Reference proteome</keyword>
<gene>
    <name evidence="3" type="ordered locus">Srot_1416</name>
</gene>
<organism evidence="3 4">
    <name type="scientific">Segniliparus rotundus (strain ATCC BAA-972 / CDC 1076 / CIP 108378 / DSM 44985 / JCM 13578)</name>
    <dbReference type="NCBI Taxonomy" id="640132"/>
    <lineage>
        <taxon>Bacteria</taxon>
        <taxon>Bacillati</taxon>
        <taxon>Actinomycetota</taxon>
        <taxon>Actinomycetes</taxon>
        <taxon>Mycobacteriales</taxon>
        <taxon>Segniliparaceae</taxon>
        <taxon>Segniliparus</taxon>
    </lineage>
</organism>
<evidence type="ECO:0000259" key="2">
    <source>
        <dbReference type="Pfam" id="PF13827"/>
    </source>
</evidence>
<dbReference type="AlphaFoldDB" id="D6Z7F0"/>
<dbReference type="Proteomes" id="UP000002247">
    <property type="component" value="Chromosome"/>
</dbReference>
<dbReference type="Pfam" id="PF13827">
    <property type="entry name" value="DUF4189"/>
    <property type="match status" value="1"/>
</dbReference>
<dbReference type="InterPro" id="IPR025240">
    <property type="entry name" value="DUF4189"/>
</dbReference>
<evidence type="ECO:0000313" key="3">
    <source>
        <dbReference type="EMBL" id="ADG97880.1"/>
    </source>
</evidence>
<name>D6Z7F0_SEGRD</name>
<evidence type="ECO:0000256" key="1">
    <source>
        <dbReference type="SAM" id="SignalP"/>
    </source>
</evidence>
<feature type="signal peptide" evidence="1">
    <location>
        <begin position="1"/>
        <end position="22"/>
    </location>
</feature>
<dbReference type="KEGG" id="srt:Srot_1416"/>
<reference evidence="3 4" key="1">
    <citation type="journal article" date="2010" name="Stand. Genomic Sci.">
        <title>Complete genome sequence of Segniliparus rotundus type strain (CDC 1076).</title>
        <authorList>
            <person name="Sikorski J."/>
            <person name="Lapidus A."/>
            <person name="Copeland A."/>
            <person name="Misra M."/>
            <person name="Glavina Del Rio T."/>
            <person name="Nolan M."/>
            <person name="Lucas S."/>
            <person name="Chen F."/>
            <person name="Tice H."/>
            <person name="Cheng J.F."/>
            <person name="Jando M."/>
            <person name="Schneider S."/>
            <person name="Bruce D."/>
            <person name="Goodwin L."/>
            <person name="Pitluck S."/>
            <person name="Liolios K."/>
            <person name="Mikhailova N."/>
            <person name="Pati A."/>
            <person name="Ivanova N."/>
            <person name="Mavromatis K."/>
            <person name="Chen A."/>
            <person name="Palaniappan K."/>
            <person name="Chertkov O."/>
            <person name="Land M."/>
            <person name="Hauser L."/>
            <person name="Chang Y.J."/>
            <person name="Jeffries C.D."/>
            <person name="Brettin T."/>
            <person name="Detter J.C."/>
            <person name="Han C."/>
            <person name="Rohde M."/>
            <person name="Goker M."/>
            <person name="Bristow J."/>
            <person name="Eisen J.A."/>
            <person name="Markowitz V."/>
            <person name="Hugenholtz P."/>
            <person name="Kyrpides N.C."/>
            <person name="Klenk H.P."/>
        </authorList>
    </citation>
    <scope>NUCLEOTIDE SEQUENCE [LARGE SCALE GENOMIC DNA]</scope>
    <source>
        <strain evidence="4">ATCC BAA-972 / CDC 1076 / CIP 108378 / DSM 44985 / JCM 13578</strain>
    </source>
</reference>
<sequence>MRAVVVVASVAALFLTVCPESAASGSWGAVAYDGQGNAGSSRNYPDPSSAKGAAEHSCGARCGAKPFRHCGAVAFTRQSNRGRHGYGVAAGRTGSEAREKARAACESASLKACYVKLSECNG</sequence>
<protein>
    <recommendedName>
        <fullName evidence="2">DUF4189 domain-containing protein</fullName>
    </recommendedName>
</protein>
<proteinExistence type="predicted"/>
<feature type="domain" description="DUF4189" evidence="2">
    <location>
        <begin position="27"/>
        <end position="120"/>
    </location>
</feature>
<evidence type="ECO:0000313" key="4">
    <source>
        <dbReference type="Proteomes" id="UP000002247"/>
    </source>
</evidence>